<organism evidence="2">
    <name type="scientific">Anguilla anguilla</name>
    <name type="common">European freshwater eel</name>
    <name type="synonym">Muraena anguilla</name>
    <dbReference type="NCBI Taxonomy" id="7936"/>
    <lineage>
        <taxon>Eukaryota</taxon>
        <taxon>Metazoa</taxon>
        <taxon>Chordata</taxon>
        <taxon>Craniata</taxon>
        <taxon>Vertebrata</taxon>
        <taxon>Euteleostomi</taxon>
        <taxon>Actinopterygii</taxon>
        <taxon>Neopterygii</taxon>
        <taxon>Teleostei</taxon>
        <taxon>Anguilliformes</taxon>
        <taxon>Anguillidae</taxon>
        <taxon>Anguilla</taxon>
    </lineage>
</organism>
<reference evidence="2" key="2">
    <citation type="journal article" date="2015" name="Fish Shellfish Immunol.">
        <title>Early steps in the European eel (Anguilla anguilla)-Vibrio vulnificus interaction in the gills: Role of the RtxA13 toxin.</title>
        <authorList>
            <person name="Callol A."/>
            <person name="Pajuelo D."/>
            <person name="Ebbesson L."/>
            <person name="Teles M."/>
            <person name="MacKenzie S."/>
            <person name="Amaro C."/>
        </authorList>
    </citation>
    <scope>NUCLEOTIDE SEQUENCE</scope>
</reference>
<dbReference type="AlphaFoldDB" id="A0A0E9UG76"/>
<proteinExistence type="predicted"/>
<evidence type="ECO:0000256" key="1">
    <source>
        <dbReference type="SAM" id="MobiDB-lite"/>
    </source>
</evidence>
<dbReference type="EMBL" id="GBXM01044599">
    <property type="protein sequence ID" value="JAH63978.1"/>
    <property type="molecule type" value="Transcribed_RNA"/>
</dbReference>
<sequence>MMQSAGVPGTLAVNIPHPRPTGSGTFCSRGYYL</sequence>
<reference evidence="2" key="1">
    <citation type="submission" date="2014-11" db="EMBL/GenBank/DDBJ databases">
        <authorList>
            <person name="Amaro Gonzalez C."/>
        </authorList>
    </citation>
    <scope>NUCLEOTIDE SEQUENCE</scope>
</reference>
<feature type="region of interest" description="Disordered" evidence="1">
    <location>
        <begin position="1"/>
        <end position="33"/>
    </location>
</feature>
<accession>A0A0E9UG76</accession>
<evidence type="ECO:0000313" key="2">
    <source>
        <dbReference type="EMBL" id="JAH63978.1"/>
    </source>
</evidence>
<name>A0A0E9UG76_ANGAN</name>
<protein>
    <submittedName>
        <fullName evidence="2">Uncharacterized protein</fullName>
    </submittedName>
</protein>